<reference evidence="3 4" key="1">
    <citation type="submission" date="2024-02" db="EMBL/GenBank/DDBJ databases">
        <title>New thermophilic sulfur-oxidizing bacteria from a hot springs of the Uzon caldera (Kamchatka, Russia).</title>
        <authorList>
            <person name="Dukat A.M."/>
            <person name="Elcheninov A.G."/>
            <person name="Frolov E.N."/>
        </authorList>
    </citation>
    <scope>NUCLEOTIDE SEQUENCE [LARGE SCALE GENOMIC DNA]</scope>
    <source>
        <strain evidence="3 4">AK1</strain>
    </source>
</reference>
<dbReference type="PANTHER" id="PTHR43581:SF2">
    <property type="entry name" value="EXCINUCLEASE ATPASE SUBUNIT"/>
    <property type="match status" value="1"/>
</dbReference>
<feature type="domain" description="DUF3696" evidence="1">
    <location>
        <begin position="399"/>
        <end position="444"/>
    </location>
</feature>
<accession>A0ABV0EDT1</accession>
<feature type="domain" description="Endonuclease GajA/Old nuclease/RecF-like AAA" evidence="2">
    <location>
        <begin position="284"/>
        <end position="386"/>
    </location>
</feature>
<evidence type="ECO:0000313" key="4">
    <source>
        <dbReference type="Proteomes" id="UP001482231"/>
    </source>
</evidence>
<dbReference type="RefSeq" id="WP_347307935.1">
    <property type="nucleotide sequence ID" value="NZ_JBAJEX010000004.1"/>
</dbReference>
<dbReference type="SUPFAM" id="SSF52540">
    <property type="entry name" value="P-loop containing nucleoside triphosphate hydrolases"/>
    <property type="match status" value="1"/>
</dbReference>
<dbReference type="EMBL" id="JBAJEX010000004">
    <property type="protein sequence ID" value="MEO1766823.1"/>
    <property type="molecule type" value="Genomic_DNA"/>
</dbReference>
<gene>
    <name evidence="3" type="ORF">V6E02_06310</name>
</gene>
<dbReference type="InterPro" id="IPR022532">
    <property type="entry name" value="DUF3696"/>
</dbReference>
<evidence type="ECO:0000259" key="2">
    <source>
        <dbReference type="Pfam" id="PF13175"/>
    </source>
</evidence>
<dbReference type="InterPro" id="IPR051396">
    <property type="entry name" value="Bact_Antivir_Def_Nuclease"/>
</dbReference>
<dbReference type="Pfam" id="PF12476">
    <property type="entry name" value="DUF3696"/>
    <property type="match status" value="1"/>
</dbReference>
<dbReference type="InterPro" id="IPR014592">
    <property type="entry name" value="P-loop_UCP034888"/>
</dbReference>
<organism evidence="3 4">
    <name type="scientific">Thiobacter aerophilum</name>
    <dbReference type="NCBI Taxonomy" id="3121275"/>
    <lineage>
        <taxon>Bacteria</taxon>
        <taxon>Pseudomonadati</taxon>
        <taxon>Pseudomonadota</taxon>
        <taxon>Betaproteobacteria</taxon>
        <taxon>Burkholderiales</taxon>
        <taxon>Thiobacteraceae</taxon>
        <taxon>Thiobacter</taxon>
    </lineage>
</organism>
<dbReference type="InterPro" id="IPR041685">
    <property type="entry name" value="AAA_GajA/Old/RecF-like"/>
</dbReference>
<proteinExistence type="predicted"/>
<name>A0ABV0EDT1_9BURK</name>
<dbReference type="Pfam" id="PF13175">
    <property type="entry name" value="AAA_15"/>
    <property type="match status" value="1"/>
</dbReference>
<protein>
    <submittedName>
        <fullName evidence="3">DUF3696 domain-containing protein</fullName>
    </submittedName>
</protein>
<dbReference type="PANTHER" id="PTHR43581">
    <property type="entry name" value="ATP/GTP PHOSPHATASE"/>
    <property type="match status" value="1"/>
</dbReference>
<sequence>MLTELQIQNFKAWRDTGPIRLAPLTIIFGANSAGKSSLGHLLLALKQTARLADRKRALHLGDLQSDIDLGTFKDCLYQHNLKAKLSFMLGWKLPVPLTITDPLNKKAAFPADHLRLSTTLRADARGLPMVEQFSYALLHENQTTLNVTHGLDARGKAKLDVKPMRLIHALGRKWDVEPPEKFYRFSDVTLARYQNADALAVLPLELERLLDGLVYLGPLREPPQRTYHWAGDTVPNVGARGEYAIAAILAAADAGRELNRCYKQRRQRFDTFIAAWLKDLGVIHSFNVRPIAKGRKEYEVVVRTRANGPDVKLTDVGFGVSQVLPALVQAFYAPPHSTVWMEQPEIHLHPKVQAELADAFISAVQAYENGRPRNVQLVIESHSEHFLLRLQRRVAERLLEPEDVAVYFVRDGNTGAQLEELKLNRFGEIENWPEGFFGDDLGEIAARTKAAMQRQMNDGGVLHG</sequence>
<dbReference type="PIRSF" id="PIRSF034888">
    <property type="entry name" value="P-loop_UCP034888"/>
    <property type="match status" value="1"/>
</dbReference>
<evidence type="ECO:0000313" key="3">
    <source>
        <dbReference type="EMBL" id="MEO1766823.1"/>
    </source>
</evidence>
<dbReference type="Proteomes" id="UP001482231">
    <property type="component" value="Unassembled WGS sequence"/>
</dbReference>
<comment type="caution">
    <text evidence="3">The sequence shown here is derived from an EMBL/GenBank/DDBJ whole genome shotgun (WGS) entry which is preliminary data.</text>
</comment>
<evidence type="ECO:0000259" key="1">
    <source>
        <dbReference type="Pfam" id="PF12476"/>
    </source>
</evidence>
<keyword evidence="4" id="KW-1185">Reference proteome</keyword>
<dbReference type="InterPro" id="IPR027417">
    <property type="entry name" value="P-loop_NTPase"/>
</dbReference>